<dbReference type="Proteomes" id="UP000198228">
    <property type="component" value="Chromosome I"/>
</dbReference>
<evidence type="ECO:0000313" key="2">
    <source>
        <dbReference type="Proteomes" id="UP000198228"/>
    </source>
</evidence>
<organism evidence="1 2">
    <name type="scientific">Micromonospora purpureochromogenes</name>
    <dbReference type="NCBI Taxonomy" id="47872"/>
    <lineage>
        <taxon>Bacteria</taxon>
        <taxon>Bacillati</taxon>
        <taxon>Actinomycetota</taxon>
        <taxon>Actinomycetes</taxon>
        <taxon>Micromonosporales</taxon>
        <taxon>Micromonosporaceae</taxon>
        <taxon>Micromonospora</taxon>
    </lineage>
</organism>
<dbReference type="AlphaFoldDB" id="A0A1C4UDD9"/>
<evidence type="ECO:0000313" key="1">
    <source>
        <dbReference type="EMBL" id="SCE69671.1"/>
    </source>
</evidence>
<dbReference type="RefSeq" id="WP_088964290.1">
    <property type="nucleotide sequence ID" value="NZ_LT607410.1"/>
</dbReference>
<sequence length="149" mass="16810">MGTPYTPAAIFRRTQAERLDQVLSWERSDQAFFAAGACHVLAWVAVERYASAGFGVVGLRQLGEPYVSHVIISNGRWAFDHDGWTPLPELLRATAEYEPDPGWELLPITSTLGHFCAAHKSRMPEQYAHDPLPRARNYLQQRPRPPEVV</sequence>
<protein>
    <submittedName>
        <fullName evidence="1">Uncharacterized protein</fullName>
    </submittedName>
</protein>
<reference evidence="1 2" key="1">
    <citation type="submission" date="2016-06" db="EMBL/GenBank/DDBJ databases">
        <authorList>
            <person name="Kjaerup R.B."/>
            <person name="Dalgaard T.S."/>
            <person name="Juul-Madsen H.R."/>
        </authorList>
    </citation>
    <scope>NUCLEOTIDE SEQUENCE [LARGE SCALE GENOMIC DNA]</scope>
    <source>
        <strain evidence="1 2">DSM 43821</strain>
    </source>
</reference>
<name>A0A1C4UDD9_9ACTN</name>
<dbReference type="EMBL" id="LT607410">
    <property type="protein sequence ID" value="SCE69671.1"/>
    <property type="molecule type" value="Genomic_DNA"/>
</dbReference>
<gene>
    <name evidence="1" type="ORF">GA0074696_0289</name>
</gene>
<accession>A0A1C4UDD9</accession>
<proteinExistence type="predicted"/>